<evidence type="ECO:0000313" key="4">
    <source>
        <dbReference type="Proteomes" id="UP000309138"/>
    </source>
</evidence>
<proteinExistence type="predicted"/>
<organism evidence="3 4">
    <name type="scientific">Sphingomonas baiyangensis</name>
    <dbReference type="NCBI Taxonomy" id="2572576"/>
    <lineage>
        <taxon>Bacteria</taxon>
        <taxon>Pseudomonadati</taxon>
        <taxon>Pseudomonadota</taxon>
        <taxon>Alphaproteobacteria</taxon>
        <taxon>Sphingomonadales</taxon>
        <taxon>Sphingomonadaceae</taxon>
        <taxon>Sphingomonas</taxon>
    </lineage>
</organism>
<gene>
    <name evidence="3" type="ORF">FBR43_05235</name>
</gene>
<dbReference type="Proteomes" id="UP000309138">
    <property type="component" value="Unassembled WGS sequence"/>
</dbReference>
<dbReference type="EMBL" id="SWKR01000002">
    <property type="protein sequence ID" value="TKD50224.1"/>
    <property type="molecule type" value="Genomic_DNA"/>
</dbReference>
<name>A0A4U1L120_9SPHN</name>
<evidence type="ECO:0000313" key="3">
    <source>
        <dbReference type="EMBL" id="TKD50224.1"/>
    </source>
</evidence>
<sequence length="137" mass="14770">MPVHVCALAAIAIMLPGQAAPEESAIVVYRSKSLWGLAIGCPVRHEGRELVELGRGKYATIAVEPGDYVLTNRTSSVEVRVQPGKTRYVRCQVKTGFLGGRADLQLVDEASFLEQGADGENIALRLSNEPNEPAQQP</sequence>
<reference evidence="3 4" key="1">
    <citation type="submission" date="2019-04" db="EMBL/GenBank/DDBJ databases">
        <authorList>
            <person name="Yang Y."/>
            <person name="Wei D."/>
        </authorList>
    </citation>
    <scope>NUCLEOTIDE SEQUENCE [LARGE SCALE GENOMIC DNA]</scope>
    <source>
        <strain evidence="3 4">L-1-4w-11</strain>
    </source>
</reference>
<feature type="chain" id="PRO_5020659946" description="DUF2846 domain-containing protein" evidence="1">
    <location>
        <begin position="20"/>
        <end position="137"/>
    </location>
</feature>
<feature type="signal peptide" evidence="1">
    <location>
        <begin position="1"/>
        <end position="19"/>
    </location>
</feature>
<evidence type="ECO:0000256" key="1">
    <source>
        <dbReference type="SAM" id="SignalP"/>
    </source>
</evidence>
<dbReference type="RefSeq" id="WP_169542503.1">
    <property type="nucleotide sequence ID" value="NZ_SWKR01000002.1"/>
</dbReference>
<protein>
    <recommendedName>
        <fullName evidence="2">DUF2846 domain-containing protein</fullName>
    </recommendedName>
</protein>
<feature type="domain" description="DUF2846" evidence="2">
    <location>
        <begin position="23"/>
        <end position="97"/>
    </location>
</feature>
<keyword evidence="1" id="KW-0732">Signal</keyword>
<comment type="caution">
    <text evidence="3">The sequence shown here is derived from an EMBL/GenBank/DDBJ whole genome shotgun (WGS) entry which is preliminary data.</text>
</comment>
<dbReference type="InterPro" id="IPR022548">
    <property type="entry name" value="DUF2846"/>
</dbReference>
<keyword evidence="4" id="KW-1185">Reference proteome</keyword>
<accession>A0A4U1L120</accession>
<evidence type="ECO:0000259" key="2">
    <source>
        <dbReference type="Pfam" id="PF11008"/>
    </source>
</evidence>
<dbReference type="AlphaFoldDB" id="A0A4U1L120"/>
<dbReference type="Pfam" id="PF11008">
    <property type="entry name" value="DUF2846"/>
    <property type="match status" value="1"/>
</dbReference>